<feature type="compositionally biased region" description="Polar residues" evidence="1">
    <location>
        <begin position="1241"/>
        <end position="1252"/>
    </location>
</feature>
<evidence type="ECO:0008006" key="4">
    <source>
        <dbReference type="Google" id="ProtNLM"/>
    </source>
</evidence>
<evidence type="ECO:0000313" key="3">
    <source>
        <dbReference type="Proteomes" id="UP000472267"/>
    </source>
</evidence>
<dbReference type="Ensembl" id="ENSSFAT00005001125.1">
    <property type="protein sequence ID" value="ENSSFAP00005001071.1"/>
    <property type="gene ID" value="ENSSFAG00005000769.1"/>
</dbReference>
<feature type="compositionally biased region" description="Basic and acidic residues" evidence="1">
    <location>
        <begin position="703"/>
        <end position="725"/>
    </location>
</feature>
<feature type="compositionally biased region" description="Basic and acidic residues" evidence="1">
    <location>
        <begin position="1004"/>
        <end position="1013"/>
    </location>
</feature>
<evidence type="ECO:0000313" key="2">
    <source>
        <dbReference type="Ensembl" id="ENSSFAP00005001071.1"/>
    </source>
</evidence>
<gene>
    <name evidence="2" type="primary">LOC115403312</name>
</gene>
<feature type="compositionally biased region" description="Basic and acidic residues" evidence="1">
    <location>
        <begin position="1257"/>
        <end position="1275"/>
    </location>
</feature>
<dbReference type="CDD" id="cd14267">
    <property type="entry name" value="Rif1_CTD_C-II_like"/>
    <property type="match status" value="1"/>
</dbReference>
<dbReference type="OMA" id="XVLMEIT"/>
<feature type="compositionally biased region" description="Basic and acidic residues" evidence="1">
    <location>
        <begin position="1166"/>
        <end position="1187"/>
    </location>
</feature>
<protein>
    <recommendedName>
        <fullName evidence="4">Telomere-associated protein Rif1 N-terminal domain-containing protein</fullName>
    </recommendedName>
</protein>
<feature type="compositionally biased region" description="Polar residues" evidence="1">
    <location>
        <begin position="952"/>
        <end position="968"/>
    </location>
</feature>
<sequence>MALLEATVQTLPPKVLSSASYQVGKMDVLNGTPALFLILLLYDSGALSSPALHDRFLDCLQALVGCGLSGPASPLAFAEAVLAAASRCAPQLQSKEVLWRMWSAVVGPLTDTITQSNEVNQGDALEHDFSAVHSALTFPVTQLLPGAALPQASQKAMLLSWSRLYRVFDRCSALVVTAEENICCEELSAKMAAALDPEALSAPPTASALAGMLQVMVECVDFSPFTPQFQQKLQSPHTPVGRTQKKSRALGNLSGFLSLLVRCLVAWLDAPASSCEAAAPALLAVVSALFGGLALPDAVREALAGLVPTLARLFGEEGGEPHVKVDKQLEKLLADVLGGLQTRSALAFDSELLALLSPLLCAAFPHRNKQVRLAATHFWNATFANTASLSYPEEIRPVLLQVRQRTPIILPGFQASDVPGELGGLEASESSQLETKISGIPVSVGLKDCRVSLPAGSKDKTPTTPKTPKPASTKLDFGSPKPPRRDVLEEEASIDFVFIPPEAKERVLTEHQKEVMRTKRVDIPAMYNNLDASLDTTAFSQYTQSQDDSQDKLPAQPAAAGDSAAQVPQKEVAIQEVSEVVAEDGERAEPRPDSAGIPAAEEGECDETAPADGGSKESPGLNASSSSDVVSGTPQKLNSRRQSFITLEKYAEGKSGSPSVVSSFTGPLAKASTGSSQTSPSPEAASPPNLQSSQTTSSQHSAESPRRPKESLGKPEPIKLTERLPGDAAAEDDVIPDTQARDGKEICKTPSMSEEMGSPSQEEEAESVLDDSQSSVSSSSRSRRPRVPPPLPGEDLSQRDAKLSQLKRKRSQEESQSEPEQQRRNTRSQQAAEEMSRRIRTRSKGDGGLSSPKDSQEKQRKRIKLFNNSEDLERRRKRSSGPESSQTDDDSQTPKRRGRPKKAVNAIREPSAAEATSFSDKEDSSSKESSSIADEPLEPNEDIKLNEDSQIRCPQSAGSPQESEPATQTEKDQDEPNKGSQVVASPPKKQSREHEPELEASPPSERKSSDDVSSRPTAAGSLDEPLSQEDSEVLTPSSDSQSQRRSRRIKASPETVESQDQSKDSQKRQTRSSSQIQSEGRTTKRNSAPASGASADSSGSESSDAKESPATVKKKGYVHRIVLRNPQVMTLKELTGPDSDEFQEAESPSDTEESSDLEVLQGPQDAENKSTTELEEAAPLKEEDGTKDPSPVQAEQRDSRTSQETTSQGDAAEVESSGVLEEAEEPRKDDEDGAATLPPLNETTESAVSESSGAEMDSGKTPDDSDADCLQHPEEAGEETDLETSRVQDEEEQQHPDTSAEDGASSVAENNQDLKTQISESLEDPASSDKEEPGVNTHAAPGELCRTNLQDSPLKQKDLEAVVASDVGQSPGGGRTRGIWSPSASPSSSILKKSQKRQLEADSPSPLVKSRRVSFANPIQQQETADDIDRRSPAVRTSSPRRSKGGGNPPPKLVTTPTKGLLILSPRNLHSSGFKSSKKCLISEMSQEPRPVSKHCIYPALVGCSAPVEAVLPQISNMWSRGFGQLVRARNIKTVGDLSALTPAEVKTLPIRSPKMSNVKKALQTYEQQRKGRGGGDETERMTSEVEETSAPQTTDEDDMTTGETLATELPDEVVAEPQEARGLPEVREAPLLSELQALCCRASPAALGRCSLQELVDAHQLLGGLMSSVVRELKSRAEGAGPVP</sequence>
<accession>A0A672F392</accession>
<proteinExistence type="predicted"/>
<name>A0A672F392_SALFA</name>
<feature type="compositionally biased region" description="Basic and acidic residues" evidence="1">
    <location>
        <begin position="1568"/>
        <end position="1584"/>
    </location>
</feature>
<feature type="region of interest" description="Disordered" evidence="1">
    <location>
        <begin position="542"/>
        <end position="569"/>
    </location>
</feature>
<feature type="compositionally biased region" description="Polar residues" evidence="1">
    <location>
        <begin position="1071"/>
        <end position="1080"/>
    </location>
</feature>
<evidence type="ECO:0000256" key="1">
    <source>
        <dbReference type="SAM" id="MobiDB-lite"/>
    </source>
</evidence>
<dbReference type="GO" id="GO:0140445">
    <property type="term" value="C:chromosome, telomeric repeat region"/>
    <property type="evidence" value="ECO:0007669"/>
    <property type="project" value="TreeGrafter"/>
</dbReference>
<feature type="region of interest" description="Disordered" evidence="1">
    <location>
        <begin position="453"/>
        <end position="485"/>
    </location>
</feature>
<feature type="compositionally biased region" description="Polar residues" evidence="1">
    <location>
        <begin position="672"/>
        <end position="681"/>
    </location>
</feature>
<feature type="compositionally biased region" description="Polar residues" evidence="1">
    <location>
        <begin position="656"/>
        <end position="665"/>
    </location>
</feature>
<dbReference type="PANTHER" id="PTHR22928:SF3">
    <property type="entry name" value="TELOMERE-ASSOCIATED PROTEIN RIF1"/>
    <property type="match status" value="1"/>
</dbReference>
<feature type="compositionally biased region" description="Polar residues" evidence="1">
    <location>
        <begin position="621"/>
        <end position="645"/>
    </location>
</feature>
<dbReference type="Proteomes" id="UP000472267">
    <property type="component" value="Chromosome 16"/>
</dbReference>
<feature type="compositionally biased region" description="Low complexity" evidence="1">
    <location>
        <begin position="691"/>
        <end position="701"/>
    </location>
</feature>
<dbReference type="PANTHER" id="PTHR22928">
    <property type="entry name" value="TELOMERE-ASSOCIATED PROTEIN RIF1"/>
    <property type="match status" value="1"/>
</dbReference>
<feature type="compositionally biased region" description="Basic and acidic residues" evidence="1">
    <location>
        <begin position="941"/>
        <end position="950"/>
    </location>
</feature>
<keyword evidence="3" id="KW-1185">Reference proteome</keyword>
<dbReference type="GO" id="GO:0000723">
    <property type="term" value="P:telomere maintenance"/>
    <property type="evidence" value="ECO:0007669"/>
    <property type="project" value="TreeGrafter"/>
</dbReference>
<feature type="compositionally biased region" description="Acidic residues" evidence="1">
    <location>
        <begin position="1138"/>
        <end position="1156"/>
    </location>
</feature>
<feature type="compositionally biased region" description="Low complexity" evidence="1">
    <location>
        <begin position="1087"/>
        <end position="1102"/>
    </location>
</feature>
<reference evidence="2" key="2">
    <citation type="submission" date="2025-08" db="UniProtKB">
        <authorList>
            <consortium name="Ensembl"/>
        </authorList>
    </citation>
    <scope>IDENTIFICATION</scope>
</reference>
<dbReference type="GO" id="GO:0005634">
    <property type="term" value="C:nucleus"/>
    <property type="evidence" value="ECO:0007669"/>
    <property type="project" value="TreeGrafter"/>
</dbReference>
<dbReference type="InParanoid" id="A0A672F392"/>
<feature type="region of interest" description="Disordered" evidence="1">
    <location>
        <begin position="1566"/>
        <end position="1601"/>
    </location>
</feature>
<feature type="compositionally biased region" description="Polar residues" evidence="1">
    <location>
        <begin position="1307"/>
        <end position="1320"/>
    </location>
</feature>
<organism evidence="2 3">
    <name type="scientific">Salarias fasciatus</name>
    <name type="common">Jewelled blenny</name>
    <name type="synonym">Blennius fasciatus</name>
    <dbReference type="NCBI Taxonomy" id="181472"/>
    <lineage>
        <taxon>Eukaryota</taxon>
        <taxon>Metazoa</taxon>
        <taxon>Chordata</taxon>
        <taxon>Craniata</taxon>
        <taxon>Vertebrata</taxon>
        <taxon>Euteleostomi</taxon>
        <taxon>Actinopterygii</taxon>
        <taxon>Neopterygii</taxon>
        <taxon>Teleostei</taxon>
        <taxon>Neoteleostei</taxon>
        <taxon>Acanthomorphata</taxon>
        <taxon>Ovalentaria</taxon>
        <taxon>Blenniimorphae</taxon>
        <taxon>Blenniiformes</taxon>
        <taxon>Blennioidei</taxon>
        <taxon>Blenniidae</taxon>
        <taxon>Salariinae</taxon>
        <taxon>Salarias</taxon>
    </lineage>
</organism>
<feature type="region of interest" description="Disordered" evidence="1">
    <location>
        <begin position="581"/>
        <end position="1458"/>
    </location>
</feature>
<reference evidence="2" key="3">
    <citation type="submission" date="2025-09" db="UniProtKB">
        <authorList>
            <consortium name="Ensembl"/>
        </authorList>
    </citation>
    <scope>IDENTIFICATION</scope>
</reference>
<feature type="compositionally biased region" description="Low complexity" evidence="1">
    <location>
        <begin position="554"/>
        <end position="569"/>
    </location>
</feature>
<feature type="compositionally biased region" description="Basic residues" evidence="1">
    <location>
        <begin position="1112"/>
        <end position="1122"/>
    </location>
</feature>
<reference evidence="2" key="1">
    <citation type="submission" date="2019-06" db="EMBL/GenBank/DDBJ databases">
        <authorList>
            <consortium name="Wellcome Sanger Institute Data Sharing"/>
        </authorList>
    </citation>
    <scope>NUCLEOTIDE SEQUENCE [LARGE SCALE GENOMIC DNA]</scope>
</reference>